<protein>
    <recommendedName>
        <fullName evidence="5">DUF883 domain-containing protein</fullName>
    </recommendedName>
</protein>
<evidence type="ECO:0008006" key="5">
    <source>
        <dbReference type="Google" id="ProtNLM"/>
    </source>
</evidence>
<dbReference type="Proteomes" id="UP000016568">
    <property type="component" value="Unassembled WGS sequence"/>
</dbReference>
<keyword evidence="2" id="KW-0812">Transmembrane</keyword>
<evidence type="ECO:0000313" key="4">
    <source>
        <dbReference type="Proteomes" id="UP000016568"/>
    </source>
</evidence>
<evidence type="ECO:0000256" key="2">
    <source>
        <dbReference type="SAM" id="Phobius"/>
    </source>
</evidence>
<dbReference type="EMBL" id="BASZ01000006">
    <property type="protein sequence ID" value="GAD49842.1"/>
    <property type="molecule type" value="Genomic_DNA"/>
</dbReference>
<comment type="caution">
    <text evidence="3">The sequence shown here is derived from an EMBL/GenBank/DDBJ whole genome shotgun (WGS) entry which is preliminary data.</text>
</comment>
<organism evidence="3 4">
    <name type="scientific">Caenibius tardaugens NBRC 16725</name>
    <dbReference type="NCBI Taxonomy" id="1219035"/>
    <lineage>
        <taxon>Bacteria</taxon>
        <taxon>Pseudomonadati</taxon>
        <taxon>Pseudomonadota</taxon>
        <taxon>Alphaproteobacteria</taxon>
        <taxon>Sphingomonadales</taxon>
        <taxon>Erythrobacteraceae</taxon>
        <taxon>Caenibius</taxon>
    </lineage>
</organism>
<dbReference type="AlphaFoldDB" id="U2YMX6"/>
<keyword evidence="2" id="KW-1133">Transmembrane helix</keyword>
<feature type="transmembrane region" description="Helical" evidence="2">
    <location>
        <begin position="160"/>
        <end position="177"/>
    </location>
</feature>
<keyword evidence="4" id="KW-1185">Reference proteome</keyword>
<sequence length="182" mass="19081">MPESTTQKNTRSTKATNDESASVDNKAEARSKFTAALDEAKAGVAALSREAHAQADSFKEKAMNKQAGWQDDAKAYGEQAKAKAGDLATQGKAKTSEALSALGKSVADNAGMIDDKLGEKYGDYARSAARSIQETAAKIDSKSVEELGEDAKEFVRKSPGLAVGLAAVAGFLVARMFKGSKD</sequence>
<evidence type="ECO:0000313" key="3">
    <source>
        <dbReference type="EMBL" id="GAD49842.1"/>
    </source>
</evidence>
<dbReference type="RefSeq" id="WP_021690747.1">
    <property type="nucleotide sequence ID" value="NZ_BASZ01000006.1"/>
</dbReference>
<dbReference type="KEGG" id="ntd:EGO55_17980"/>
<feature type="compositionally biased region" description="Polar residues" evidence="1">
    <location>
        <begin position="1"/>
        <end position="23"/>
    </location>
</feature>
<gene>
    <name evidence="3" type="ORF">NT2_06_02820</name>
</gene>
<accession>U2YMX6</accession>
<name>U2YMX6_9SPHN</name>
<feature type="region of interest" description="Disordered" evidence="1">
    <location>
        <begin position="1"/>
        <end position="27"/>
    </location>
</feature>
<dbReference type="OrthoDB" id="7426580at2"/>
<dbReference type="eggNOG" id="ENOG5033DC0">
    <property type="taxonomic scope" value="Bacteria"/>
</dbReference>
<keyword evidence="2" id="KW-0472">Membrane</keyword>
<proteinExistence type="predicted"/>
<reference evidence="3 4" key="1">
    <citation type="submission" date="2013-09" db="EMBL/GenBank/DDBJ databases">
        <title>Whole genome shotgun sequence of Novosphingobium tardaugens NBRC 16725.</title>
        <authorList>
            <person name="Isaki S."/>
            <person name="Hosoyama A."/>
            <person name="Tsuchikane K."/>
            <person name="Katsumata H."/>
            <person name="Ando Y."/>
            <person name="Yamazaki S."/>
            <person name="Fujita N."/>
        </authorList>
    </citation>
    <scope>NUCLEOTIDE SEQUENCE [LARGE SCALE GENOMIC DNA]</scope>
    <source>
        <strain evidence="3 4">NBRC 16725</strain>
    </source>
</reference>
<evidence type="ECO:0000256" key="1">
    <source>
        <dbReference type="SAM" id="MobiDB-lite"/>
    </source>
</evidence>